<comment type="caution">
    <text evidence="1">The sequence shown here is derived from an EMBL/GenBank/DDBJ whole genome shotgun (WGS) entry which is preliminary data.</text>
</comment>
<gene>
    <name evidence="1" type="ORF">GTP41_17840</name>
</gene>
<dbReference type="RefSeq" id="WP_161026922.1">
    <property type="nucleotide sequence ID" value="NZ_WWCJ01000012.1"/>
</dbReference>
<name>A0A6N9HK03_9BURK</name>
<keyword evidence="2" id="KW-1185">Reference proteome</keyword>
<evidence type="ECO:0000313" key="1">
    <source>
        <dbReference type="EMBL" id="MYN03958.1"/>
    </source>
</evidence>
<dbReference type="EMBL" id="WWCJ01000012">
    <property type="protein sequence ID" value="MYN03958.1"/>
    <property type="molecule type" value="Genomic_DNA"/>
</dbReference>
<protein>
    <submittedName>
        <fullName evidence="1">Uncharacterized protein</fullName>
    </submittedName>
</protein>
<accession>A0A6N9HK03</accession>
<sequence>MKTYLAIAAGFPSLLVAGVAGINYAVDPFLIHQWESPQVQRLRQPVERLNAWGKTYAIAVYRPDTIYLGNSRTELGLAVPAGGPARVFNAALSGATLGDAIRMLGHARQAAPLRGVIWGLDAPSFTLSQGNSELEPGLLARDEHYLARRALLDLQRAVSMDMTAESLAILRGRAESVCHASLARYGQRDGACMRHRIAGWGGTGAVVGARTREFLRGEGPSDRALPALGDTIRGACGLQWRLYVNPTHAMTIDALYRAGKGARYEAWLEGLAGMGQQLRTAGCDVRIYDFSGFNSVTSEAVPRAGDRSDMRNYWETSHYRESVGDAILARLAGGPAGDDGFGSELLPETISARIAGLRTARAAYVAAQPYEAGEVERIARLHAAGR</sequence>
<dbReference type="AlphaFoldDB" id="A0A6N9HK03"/>
<evidence type="ECO:0000313" key="2">
    <source>
        <dbReference type="Proteomes" id="UP000448575"/>
    </source>
</evidence>
<proteinExistence type="predicted"/>
<organism evidence="1 2">
    <name type="scientific">Pseudoduganella guangdongensis</name>
    <dbReference type="NCBI Taxonomy" id="2692179"/>
    <lineage>
        <taxon>Bacteria</taxon>
        <taxon>Pseudomonadati</taxon>
        <taxon>Pseudomonadota</taxon>
        <taxon>Betaproteobacteria</taxon>
        <taxon>Burkholderiales</taxon>
        <taxon>Oxalobacteraceae</taxon>
        <taxon>Telluria group</taxon>
        <taxon>Pseudoduganella</taxon>
    </lineage>
</organism>
<dbReference type="Proteomes" id="UP000448575">
    <property type="component" value="Unassembled WGS sequence"/>
</dbReference>
<reference evidence="1 2" key="1">
    <citation type="submission" date="2019-12" db="EMBL/GenBank/DDBJ databases">
        <title>Novel species isolated from a subtropical stream in China.</title>
        <authorList>
            <person name="Lu H."/>
        </authorList>
    </citation>
    <scope>NUCLEOTIDE SEQUENCE [LARGE SCALE GENOMIC DNA]</scope>
    <source>
        <strain evidence="1 2">DS3</strain>
    </source>
</reference>